<reference evidence="2" key="2">
    <citation type="submission" date="2023-05" db="EMBL/GenBank/DDBJ databases">
        <authorList>
            <person name="Schelkunov M.I."/>
        </authorList>
    </citation>
    <scope>NUCLEOTIDE SEQUENCE</scope>
    <source>
        <strain evidence="2">Hsosn_3</strain>
        <tissue evidence="2">Leaf</tissue>
    </source>
</reference>
<evidence type="ECO:0000256" key="1">
    <source>
        <dbReference type="SAM" id="MobiDB-lite"/>
    </source>
</evidence>
<keyword evidence="3" id="KW-1185">Reference proteome</keyword>
<feature type="region of interest" description="Disordered" evidence="1">
    <location>
        <begin position="64"/>
        <end position="90"/>
    </location>
</feature>
<protein>
    <submittedName>
        <fullName evidence="2">Uncharacterized protein</fullName>
    </submittedName>
</protein>
<accession>A0AAD8J3E1</accession>
<dbReference type="Proteomes" id="UP001237642">
    <property type="component" value="Unassembled WGS sequence"/>
</dbReference>
<gene>
    <name evidence="2" type="ORF">POM88_006873</name>
</gene>
<reference evidence="2" key="1">
    <citation type="submission" date="2023-02" db="EMBL/GenBank/DDBJ databases">
        <title>Genome of toxic invasive species Heracleum sosnowskyi carries increased number of genes despite the absence of recent whole-genome duplications.</title>
        <authorList>
            <person name="Schelkunov M."/>
            <person name="Shtratnikova V."/>
            <person name="Makarenko M."/>
            <person name="Klepikova A."/>
            <person name="Omelchenko D."/>
            <person name="Novikova G."/>
            <person name="Obukhova E."/>
            <person name="Bogdanov V."/>
            <person name="Penin A."/>
            <person name="Logacheva M."/>
        </authorList>
    </citation>
    <scope>NUCLEOTIDE SEQUENCE</scope>
    <source>
        <strain evidence="2">Hsosn_3</strain>
        <tissue evidence="2">Leaf</tissue>
    </source>
</reference>
<sequence>MSPTNRAILGIRQAIFAGSRNSPQSFNGFLGGVSFASVFHLPQARTIKEGFGDMLGGVGETAKSAVSGATETGRSAMESTGTMGEKGMHTADRTVNSAAETTKNISEKNDC</sequence>
<evidence type="ECO:0000313" key="3">
    <source>
        <dbReference type="Proteomes" id="UP001237642"/>
    </source>
</evidence>
<evidence type="ECO:0000313" key="2">
    <source>
        <dbReference type="EMBL" id="KAK1397010.1"/>
    </source>
</evidence>
<feature type="compositionally biased region" description="Polar residues" evidence="1">
    <location>
        <begin position="67"/>
        <end position="82"/>
    </location>
</feature>
<comment type="caution">
    <text evidence="2">The sequence shown here is derived from an EMBL/GenBank/DDBJ whole genome shotgun (WGS) entry which is preliminary data.</text>
</comment>
<dbReference type="EMBL" id="JAUIZM010000002">
    <property type="protein sequence ID" value="KAK1397010.1"/>
    <property type="molecule type" value="Genomic_DNA"/>
</dbReference>
<dbReference type="AlphaFoldDB" id="A0AAD8J3E1"/>
<organism evidence="2 3">
    <name type="scientific">Heracleum sosnowskyi</name>
    <dbReference type="NCBI Taxonomy" id="360622"/>
    <lineage>
        <taxon>Eukaryota</taxon>
        <taxon>Viridiplantae</taxon>
        <taxon>Streptophyta</taxon>
        <taxon>Embryophyta</taxon>
        <taxon>Tracheophyta</taxon>
        <taxon>Spermatophyta</taxon>
        <taxon>Magnoliopsida</taxon>
        <taxon>eudicotyledons</taxon>
        <taxon>Gunneridae</taxon>
        <taxon>Pentapetalae</taxon>
        <taxon>asterids</taxon>
        <taxon>campanulids</taxon>
        <taxon>Apiales</taxon>
        <taxon>Apiaceae</taxon>
        <taxon>Apioideae</taxon>
        <taxon>apioid superclade</taxon>
        <taxon>Tordylieae</taxon>
        <taxon>Tordyliinae</taxon>
        <taxon>Heracleum</taxon>
    </lineage>
</organism>
<name>A0AAD8J3E1_9APIA</name>
<proteinExistence type="predicted"/>